<feature type="transmembrane region" description="Helical" evidence="1">
    <location>
        <begin position="60"/>
        <end position="78"/>
    </location>
</feature>
<feature type="transmembrane region" description="Helical" evidence="1">
    <location>
        <begin position="120"/>
        <end position="138"/>
    </location>
</feature>
<reference evidence="2 3" key="1">
    <citation type="journal article" date="2015" name="J. Biotechnol.">
        <title>Complete genome sequence of a malodorant-producing acetogen, Clostridium scatologenes ATCC 25775(T).</title>
        <authorList>
            <person name="Zhu Z."/>
            <person name="Guo T."/>
            <person name="Zheng H."/>
            <person name="Song T."/>
            <person name="Ouyang P."/>
            <person name="Xie J."/>
        </authorList>
    </citation>
    <scope>NUCLEOTIDE SEQUENCE [LARGE SCALE GENOMIC DNA]</scope>
    <source>
        <strain evidence="2 3">ATCC 25775</strain>
    </source>
</reference>
<protein>
    <recommendedName>
        <fullName evidence="4">Metal ion ABC transporter, membrane-spanning subunit</fullName>
    </recommendedName>
</protein>
<keyword evidence="1" id="KW-1133">Transmembrane helix</keyword>
<dbReference type="Proteomes" id="UP000033115">
    <property type="component" value="Chromosome"/>
</dbReference>
<dbReference type="STRING" id="1548.CSCA_0551"/>
<dbReference type="Gene3D" id="1.10.1760.20">
    <property type="match status" value="1"/>
</dbReference>
<evidence type="ECO:0000313" key="3">
    <source>
        <dbReference type="Proteomes" id="UP000033115"/>
    </source>
</evidence>
<keyword evidence="1" id="KW-0472">Membrane</keyword>
<accession>A0A0E3GPZ4</accession>
<evidence type="ECO:0000256" key="1">
    <source>
        <dbReference type="SAM" id="Phobius"/>
    </source>
</evidence>
<dbReference type="GO" id="GO:0016020">
    <property type="term" value="C:membrane"/>
    <property type="evidence" value="ECO:0007669"/>
    <property type="project" value="InterPro"/>
</dbReference>
<sequence>MRKLIIFLTAVIIFIIMALTVKSSFEAGVSIICTLSVFLILFMSYFYFEKSNAGTKEIAVIATLSAFASVSRMAFAPIPNVKPVTFLVALTGFVFGPYEGFLVGSTTAFLSNMFFGQGPWTPWQMFSWGVVGIIGGFWGKRNKKVSAMKFSIACFFLGVMFDWIMDIQYVVGFVRPLNMWTFLGGYMSGLTFDVLHGGGSFIFSIIFYDSFLPVLQRYKRKLDVSYIKDNKKLGGVSYGQK</sequence>
<organism evidence="2 3">
    <name type="scientific">Clostridium scatologenes</name>
    <dbReference type="NCBI Taxonomy" id="1548"/>
    <lineage>
        <taxon>Bacteria</taxon>
        <taxon>Bacillati</taxon>
        <taxon>Bacillota</taxon>
        <taxon>Clostridia</taxon>
        <taxon>Eubacteriales</taxon>
        <taxon>Clostridiaceae</taxon>
        <taxon>Clostridium</taxon>
    </lineage>
</organism>
<name>A0A0E3GPZ4_CLOSL</name>
<dbReference type="Pfam" id="PF07155">
    <property type="entry name" value="ECF-ribofla_trS"/>
    <property type="match status" value="1"/>
</dbReference>
<keyword evidence="3" id="KW-1185">Reference proteome</keyword>
<dbReference type="InterPro" id="IPR009825">
    <property type="entry name" value="ECF_substrate-spec-like"/>
</dbReference>
<dbReference type="HOGENOM" id="CLU_069956_0_1_9"/>
<keyword evidence="1" id="KW-0812">Transmembrane</keyword>
<evidence type="ECO:0000313" key="2">
    <source>
        <dbReference type="EMBL" id="AKA67676.1"/>
    </source>
</evidence>
<feature type="transmembrane region" description="Helical" evidence="1">
    <location>
        <begin position="150"/>
        <end position="174"/>
    </location>
</feature>
<dbReference type="AlphaFoldDB" id="A0A0E3GPZ4"/>
<dbReference type="EMBL" id="CP009933">
    <property type="protein sequence ID" value="AKA67676.1"/>
    <property type="molecule type" value="Genomic_DNA"/>
</dbReference>
<feature type="transmembrane region" description="Helical" evidence="1">
    <location>
        <begin position="28"/>
        <end position="48"/>
    </location>
</feature>
<proteinExistence type="predicted"/>
<evidence type="ECO:0008006" key="4">
    <source>
        <dbReference type="Google" id="ProtNLM"/>
    </source>
</evidence>
<dbReference type="RefSeq" id="WP_029161340.1">
    <property type="nucleotide sequence ID" value="NZ_CP009933.1"/>
</dbReference>
<dbReference type="KEGG" id="csq:CSCA_0551"/>
<feature type="transmembrane region" description="Helical" evidence="1">
    <location>
        <begin position="194"/>
        <end position="215"/>
    </location>
</feature>
<gene>
    <name evidence="2" type="ORF">CSCA_0551</name>
</gene>